<keyword evidence="3" id="KW-1185">Reference proteome</keyword>
<name>A0A3Q9QXK4_9BACI</name>
<dbReference type="EMBL" id="CP022572">
    <property type="protein sequence ID" value="AZU61062.1"/>
    <property type="molecule type" value="Genomic_DNA"/>
</dbReference>
<dbReference type="KEGG" id="nmk:CHR53_07230"/>
<dbReference type="Proteomes" id="UP000282892">
    <property type="component" value="Chromosome"/>
</dbReference>
<evidence type="ECO:0000313" key="3">
    <source>
        <dbReference type="Proteomes" id="UP000282892"/>
    </source>
</evidence>
<protein>
    <recommendedName>
        <fullName evidence="1">HTH cro/C1-type domain-containing protein</fullName>
    </recommendedName>
</protein>
<dbReference type="InterPro" id="IPR009057">
    <property type="entry name" value="Homeodomain-like_sf"/>
</dbReference>
<feature type="domain" description="HTH cro/C1-type" evidence="1">
    <location>
        <begin position="33"/>
        <end position="53"/>
    </location>
</feature>
<dbReference type="InterPro" id="IPR001387">
    <property type="entry name" value="Cro/C1-type_HTH"/>
</dbReference>
<proteinExistence type="predicted"/>
<dbReference type="Pfam" id="PF13022">
    <property type="entry name" value="HTH_Tnp_1_2"/>
    <property type="match status" value="1"/>
</dbReference>
<dbReference type="AlphaFoldDB" id="A0A3Q9QXK4"/>
<dbReference type="Gene3D" id="1.10.10.60">
    <property type="entry name" value="Homeodomain-like"/>
    <property type="match status" value="1"/>
</dbReference>
<dbReference type="SUPFAM" id="SSF46689">
    <property type="entry name" value="Homeodomain-like"/>
    <property type="match status" value="1"/>
</dbReference>
<dbReference type="PROSITE" id="PS50943">
    <property type="entry name" value="HTH_CROC1"/>
    <property type="match status" value="1"/>
</dbReference>
<evidence type="ECO:0000259" key="1">
    <source>
        <dbReference type="PROSITE" id="PS50943"/>
    </source>
</evidence>
<sequence>MSRLKELEAKLDARQRKAAYILVENELRETGDKLTQEQIAEEIGVDRTTLYHWRTKNRNFIAYKNEIADDFLSDKRDKVYAQLMKLILGSQPSVKAIDLFMRRFGLLTEKQVTITEESGGTRSNDDLAKELVELDDLLKDE</sequence>
<dbReference type="OrthoDB" id="2661800at2"/>
<dbReference type="InterPro" id="IPR024978">
    <property type="entry name" value="Homeodomain_phBC6A51-type"/>
</dbReference>
<gene>
    <name evidence="2" type="ORF">CHR53_07230</name>
</gene>
<evidence type="ECO:0000313" key="2">
    <source>
        <dbReference type="EMBL" id="AZU61062.1"/>
    </source>
</evidence>
<organism evidence="2 3">
    <name type="scientific">Neobacillus mesonae</name>
    <dbReference type="NCBI Taxonomy" id="1193713"/>
    <lineage>
        <taxon>Bacteria</taxon>
        <taxon>Bacillati</taxon>
        <taxon>Bacillota</taxon>
        <taxon>Bacilli</taxon>
        <taxon>Bacillales</taxon>
        <taxon>Bacillaceae</taxon>
        <taxon>Neobacillus</taxon>
    </lineage>
</organism>
<dbReference type="RefSeq" id="WP_127485899.1">
    <property type="nucleotide sequence ID" value="NZ_CP022572.1"/>
</dbReference>
<reference evidence="2 3" key="1">
    <citation type="submission" date="2017-07" db="EMBL/GenBank/DDBJ databases">
        <title>The complete genome sequence of Bacillus mesonae strain H20-5, an efficient strain improving plant abiotic stress resistance.</title>
        <authorList>
            <person name="Kim S.Y."/>
            <person name="Song H."/>
            <person name="Sang M.K."/>
            <person name="Weon H.-Y."/>
            <person name="Song J."/>
        </authorList>
    </citation>
    <scope>NUCLEOTIDE SEQUENCE [LARGE SCALE GENOMIC DNA]</scope>
    <source>
        <strain evidence="2 3">H20-5</strain>
    </source>
</reference>
<accession>A0A3Q9QXK4</accession>